<feature type="domain" description="Histone chaperone RTT106/FACT complex subunit SPT16-like middle" evidence="12">
    <location>
        <begin position="154"/>
        <end position="243"/>
    </location>
</feature>
<evidence type="ECO:0000256" key="10">
    <source>
        <dbReference type="ARBA" id="ARBA00023186"/>
    </source>
</evidence>
<feature type="non-terminal residue" evidence="13">
    <location>
        <position position="1"/>
    </location>
</feature>
<dbReference type="PANTHER" id="PTHR45849">
    <property type="entry name" value="FACT COMPLEX SUBUNIT SSRP1"/>
    <property type="match status" value="1"/>
</dbReference>
<dbReference type="OrthoDB" id="75754at2759"/>
<organism evidence="13 14">
    <name type="scientific">Ascoidea rubescens DSM 1968</name>
    <dbReference type="NCBI Taxonomy" id="1344418"/>
    <lineage>
        <taxon>Eukaryota</taxon>
        <taxon>Fungi</taxon>
        <taxon>Dikarya</taxon>
        <taxon>Ascomycota</taxon>
        <taxon>Saccharomycotina</taxon>
        <taxon>Saccharomycetes</taxon>
        <taxon>Ascoideaceae</taxon>
        <taxon>Ascoidea</taxon>
    </lineage>
</organism>
<dbReference type="RefSeq" id="XP_020048857.1">
    <property type="nucleotide sequence ID" value="XM_020189869.1"/>
</dbReference>
<dbReference type="Proteomes" id="UP000095038">
    <property type="component" value="Unassembled WGS sequence"/>
</dbReference>
<dbReference type="AlphaFoldDB" id="A0A1D2VLQ0"/>
<name>A0A1D2VLQ0_9ASCO</name>
<evidence type="ECO:0000256" key="1">
    <source>
        <dbReference type="ARBA" id="ARBA00004123"/>
    </source>
</evidence>
<keyword evidence="9" id="KW-0804">Transcription</keyword>
<dbReference type="Gene3D" id="2.30.29.120">
    <property type="match status" value="1"/>
</dbReference>
<evidence type="ECO:0000256" key="5">
    <source>
        <dbReference type="ARBA" id="ARBA00018462"/>
    </source>
</evidence>
<dbReference type="InterPro" id="IPR040770">
    <property type="entry name" value="Rtt106_PH"/>
</dbReference>
<evidence type="ECO:0000259" key="12">
    <source>
        <dbReference type="SMART" id="SM01287"/>
    </source>
</evidence>
<dbReference type="GO" id="GO:0031491">
    <property type="term" value="F:nucleosome binding"/>
    <property type="evidence" value="ECO:0007669"/>
    <property type="project" value="TreeGrafter"/>
</dbReference>
<dbReference type="GO" id="GO:0005694">
    <property type="term" value="C:chromosome"/>
    <property type="evidence" value="ECO:0007669"/>
    <property type="project" value="UniProtKB-SubCell"/>
</dbReference>
<dbReference type="SUPFAM" id="SSF50729">
    <property type="entry name" value="PH domain-like"/>
    <property type="match status" value="1"/>
</dbReference>
<dbReference type="STRING" id="1344418.A0A1D2VLQ0"/>
<dbReference type="FunCoup" id="A0A1D2VLQ0">
    <property type="interactions" value="128"/>
</dbReference>
<evidence type="ECO:0000256" key="8">
    <source>
        <dbReference type="ARBA" id="ARBA00023125"/>
    </source>
</evidence>
<dbReference type="InParanoid" id="A0A1D2VLQ0"/>
<keyword evidence="8" id="KW-0238">DNA-binding</keyword>
<evidence type="ECO:0000313" key="14">
    <source>
        <dbReference type="Proteomes" id="UP000095038"/>
    </source>
</evidence>
<feature type="non-terminal residue" evidence="13">
    <location>
        <position position="250"/>
    </location>
</feature>
<evidence type="ECO:0000256" key="6">
    <source>
        <dbReference type="ARBA" id="ARBA00022454"/>
    </source>
</evidence>
<evidence type="ECO:0000313" key="13">
    <source>
        <dbReference type="EMBL" id="ODV62550.1"/>
    </source>
</evidence>
<protein>
    <recommendedName>
        <fullName evidence="4">Histone chaperone RTT106</fullName>
    </recommendedName>
    <alternativeName>
        <fullName evidence="5">Histone chaperone rtt106</fullName>
    </alternativeName>
</protein>
<keyword evidence="10" id="KW-0143">Chaperone</keyword>
<dbReference type="InterPro" id="IPR011993">
    <property type="entry name" value="PH-like_dom_sf"/>
</dbReference>
<dbReference type="GO" id="GO:0042393">
    <property type="term" value="F:histone binding"/>
    <property type="evidence" value="ECO:0007669"/>
    <property type="project" value="TreeGrafter"/>
</dbReference>
<dbReference type="InterPro" id="IPR050454">
    <property type="entry name" value="RTT106/SSRP1_HistChap/FACT"/>
</dbReference>
<keyword evidence="6" id="KW-0158">Chromosome</keyword>
<gene>
    <name evidence="13" type="ORF">ASCRUDRAFT_24784</name>
</gene>
<proteinExistence type="inferred from homology"/>
<dbReference type="Pfam" id="PF18469">
    <property type="entry name" value="PH_18"/>
    <property type="match status" value="1"/>
</dbReference>
<dbReference type="PANTHER" id="PTHR45849:SF3">
    <property type="entry name" value="HISTONE CHAPERONE RTT106"/>
    <property type="match status" value="1"/>
</dbReference>
<keyword evidence="11" id="KW-0539">Nucleus</keyword>
<evidence type="ECO:0000256" key="2">
    <source>
        <dbReference type="ARBA" id="ARBA00004286"/>
    </source>
</evidence>
<comment type="similarity">
    <text evidence="3">Belongs to the RTT106 family.</text>
</comment>
<evidence type="ECO:0000256" key="11">
    <source>
        <dbReference type="ARBA" id="ARBA00023242"/>
    </source>
</evidence>
<dbReference type="GO" id="GO:0005634">
    <property type="term" value="C:nucleus"/>
    <property type="evidence" value="ECO:0007669"/>
    <property type="project" value="UniProtKB-SubCell"/>
</dbReference>
<keyword evidence="7" id="KW-0805">Transcription regulation</keyword>
<dbReference type="EMBL" id="KV454477">
    <property type="protein sequence ID" value="ODV62550.1"/>
    <property type="molecule type" value="Genomic_DNA"/>
</dbReference>
<accession>A0A1D2VLQ0</accession>
<evidence type="ECO:0000256" key="4">
    <source>
        <dbReference type="ARBA" id="ARBA00017355"/>
    </source>
</evidence>
<evidence type="ECO:0000256" key="9">
    <source>
        <dbReference type="ARBA" id="ARBA00023163"/>
    </source>
</evidence>
<dbReference type="InterPro" id="IPR013719">
    <property type="entry name" value="RTT106/SPT16-like_middle_dom"/>
</dbReference>
<dbReference type="Gene3D" id="2.30.29.30">
    <property type="entry name" value="Pleckstrin-homology domain (PH domain)/Phosphotyrosine-binding domain (PTB)"/>
    <property type="match status" value="1"/>
</dbReference>
<dbReference type="GO" id="GO:0003677">
    <property type="term" value="F:DNA binding"/>
    <property type="evidence" value="ECO:0007669"/>
    <property type="project" value="UniProtKB-KW"/>
</dbReference>
<evidence type="ECO:0000256" key="7">
    <source>
        <dbReference type="ARBA" id="ARBA00023015"/>
    </source>
</evidence>
<dbReference type="Pfam" id="PF08512">
    <property type="entry name" value="Rttp106-like_middle"/>
    <property type="match status" value="1"/>
</dbReference>
<evidence type="ECO:0000256" key="3">
    <source>
        <dbReference type="ARBA" id="ARBA00006159"/>
    </source>
</evidence>
<comment type="subcellular location">
    <subcellularLocation>
        <location evidence="2">Chromosome</location>
    </subcellularLocation>
    <subcellularLocation>
        <location evidence="1">Nucleus</location>
    </subcellularLocation>
</comment>
<keyword evidence="14" id="KW-1185">Reference proteome</keyword>
<dbReference type="SMART" id="SM01287">
    <property type="entry name" value="Rtt106"/>
    <property type="match status" value="1"/>
</dbReference>
<reference evidence="14" key="1">
    <citation type="submission" date="2016-05" db="EMBL/GenBank/DDBJ databases">
        <title>Comparative genomics of biotechnologically important yeasts.</title>
        <authorList>
            <consortium name="DOE Joint Genome Institute"/>
            <person name="Riley R."/>
            <person name="Haridas S."/>
            <person name="Wolfe K.H."/>
            <person name="Lopes M.R."/>
            <person name="Hittinger C.T."/>
            <person name="Goker M."/>
            <person name="Salamov A."/>
            <person name="Wisecaver J."/>
            <person name="Long T.M."/>
            <person name="Aerts A.L."/>
            <person name="Barry K."/>
            <person name="Choi C."/>
            <person name="Clum A."/>
            <person name="Coughlan A.Y."/>
            <person name="Deshpande S."/>
            <person name="Douglass A.P."/>
            <person name="Hanson S.J."/>
            <person name="Klenk H.-P."/>
            <person name="Labutti K."/>
            <person name="Lapidus A."/>
            <person name="Lindquist E."/>
            <person name="Lipzen A."/>
            <person name="Meier-Kolthoff J.P."/>
            <person name="Ohm R.A."/>
            <person name="Otillar R.P."/>
            <person name="Pangilinan J."/>
            <person name="Peng Y."/>
            <person name="Rokas A."/>
            <person name="Rosa C.A."/>
            <person name="Scheuner C."/>
            <person name="Sibirny A.A."/>
            <person name="Slot J.C."/>
            <person name="Stielow J.B."/>
            <person name="Sun H."/>
            <person name="Kurtzman C.P."/>
            <person name="Blackwell M."/>
            <person name="Grigoriev I.V."/>
            <person name="Jeffries T.W."/>
        </authorList>
    </citation>
    <scope>NUCLEOTIDE SEQUENCE [LARGE SCALE GENOMIC DNA]</scope>
    <source>
        <strain evidence="14">DSM 1968</strain>
    </source>
</reference>
<sequence length="250" mass="29175">IDPTLIILKLSQLSFQSPLRKKMNLIFAVNPTSLTPFLSISTDFNKTNLQKTELILNDLNNDNIFFSSFLPVPEKKNLDYLIVFYKQNYLNKFNNDPILLTINKELMTKYLSTSYPDSFSTNDQDKENDSYRNFIIQQACLTGFRISDYKNAKLFYVEAFKKNKEGTLYFLQDYILFGFKKPILIFSSKDITSISYSSITRLTFNITLIIKDEEKIEFSMIDQSEFGKIDKYIKDKQVVDKSMADELKAK</sequence>
<dbReference type="GeneID" id="30963505"/>